<name>A0A0R3RI07_9BILA</name>
<evidence type="ECO:0000313" key="1">
    <source>
        <dbReference type="Proteomes" id="UP000050640"/>
    </source>
</evidence>
<evidence type="ECO:0000313" key="2">
    <source>
        <dbReference type="WBParaSite" id="EEL_0000111301-mRNA-1"/>
    </source>
</evidence>
<sequence length="135" mass="15356">MLTFSRATYKVCTFDEDGFLVTLVSRQLPCNVQCIVGIRDIISGRNRTRWFKGEKRNHRVRNVRQAVLVVGGVANSCFEDVQERWFCARCGCNLLLPPEFTVRTKNNSGGVSCPRLVLEYACNERKIVEASQIKP</sequence>
<organism evidence="1 2">
    <name type="scientific">Elaeophora elaphi</name>
    <dbReference type="NCBI Taxonomy" id="1147741"/>
    <lineage>
        <taxon>Eukaryota</taxon>
        <taxon>Metazoa</taxon>
        <taxon>Ecdysozoa</taxon>
        <taxon>Nematoda</taxon>
        <taxon>Chromadorea</taxon>
        <taxon>Rhabditida</taxon>
        <taxon>Spirurina</taxon>
        <taxon>Spiruromorpha</taxon>
        <taxon>Filarioidea</taxon>
        <taxon>Onchocercidae</taxon>
        <taxon>Elaeophora</taxon>
    </lineage>
</organism>
<accession>A0A0R3RI07</accession>
<protein>
    <submittedName>
        <fullName evidence="2">Nucleic acid-binding protein</fullName>
    </submittedName>
</protein>
<dbReference type="WBParaSite" id="EEL_0000111301-mRNA-1">
    <property type="protein sequence ID" value="EEL_0000111301-mRNA-1"/>
    <property type="gene ID" value="EEL_0000111301"/>
</dbReference>
<dbReference type="AlphaFoldDB" id="A0A0R3RI07"/>
<proteinExistence type="predicted"/>
<reference evidence="2" key="1">
    <citation type="submission" date="2017-02" db="UniProtKB">
        <authorList>
            <consortium name="WormBaseParasite"/>
        </authorList>
    </citation>
    <scope>IDENTIFICATION</scope>
</reference>
<dbReference type="Proteomes" id="UP000050640">
    <property type="component" value="Unplaced"/>
</dbReference>
<keyword evidence="1" id="KW-1185">Reference proteome</keyword>